<reference evidence="1 2" key="1">
    <citation type="submission" date="2018-11" db="EMBL/GenBank/DDBJ databases">
        <authorList>
            <consortium name="Pathogen Informatics"/>
        </authorList>
    </citation>
    <scope>NUCLEOTIDE SEQUENCE [LARGE SCALE GENOMIC DNA]</scope>
</reference>
<keyword evidence="2" id="KW-1185">Reference proteome</keyword>
<organism evidence="1 2">
    <name type="scientific">Cylicostephanus goldi</name>
    <name type="common">Nematode worm</name>
    <dbReference type="NCBI Taxonomy" id="71465"/>
    <lineage>
        <taxon>Eukaryota</taxon>
        <taxon>Metazoa</taxon>
        <taxon>Ecdysozoa</taxon>
        <taxon>Nematoda</taxon>
        <taxon>Chromadorea</taxon>
        <taxon>Rhabditida</taxon>
        <taxon>Rhabditina</taxon>
        <taxon>Rhabditomorpha</taxon>
        <taxon>Strongyloidea</taxon>
        <taxon>Strongylidae</taxon>
        <taxon>Cylicostephanus</taxon>
    </lineage>
</organism>
<protein>
    <submittedName>
        <fullName evidence="1">Uncharacterized protein</fullName>
    </submittedName>
</protein>
<dbReference type="OrthoDB" id="296187at2759"/>
<evidence type="ECO:0000313" key="2">
    <source>
        <dbReference type="Proteomes" id="UP000271889"/>
    </source>
</evidence>
<proteinExistence type="predicted"/>
<dbReference type="AlphaFoldDB" id="A0A3P7NBU1"/>
<accession>A0A3P7NBU1</accession>
<dbReference type="Proteomes" id="UP000271889">
    <property type="component" value="Unassembled WGS sequence"/>
</dbReference>
<evidence type="ECO:0000313" key="1">
    <source>
        <dbReference type="EMBL" id="VDN31937.1"/>
    </source>
</evidence>
<dbReference type="EMBL" id="UYRV01119835">
    <property type="protein sequence ID" value="VDN31937.1"/>
    <property type="molecule type" value="Genomic_DNA"/>
</dbReference>
<name>A0A3P7NBU1_CYLGO</name>
<gene>
    <name evidence="1" type="ORF">CGOC_LOCUS11969</name>
</gene>
<sequence length="59" mass="6670">MKAEAKNEDDEYAVKKAGQVLQVIFYLIYSLLHDEDGCLNRPKACNADAHAARRRFSGQ</sequence>